<dbReference type="GO" id="GO:0005840">
    <property type="term" value="C:ribosome"/>
    <property type="evidence" value="ECO:0007669"/>
    <property type="project" value="UniProtKB-KW"/>
</dbReference>
<gene>
    <name evidence="4 5" type="primary">rpsF</name>
    <name evidence="5" type="ORF">IAC73_04910</name>
</gene>
<evidence type="ECO:0000313" key="6">
    <source>
        <dbReference type="Proteomes" id="UP000886857"/>
    </source>
</evidence>
<dbReference type="GO" id="GO:1990904">
    <property type="term" value="C:ribonucleoprotein complex"/>
    <property type="evidence" value="ECO:0007669"/>
    <property type="project" value="UniProtKB-KW"/>
</dbReference>
<reference evidence="5" key="1">
    <citation type="submission" date="2020-10" db="EMBL/GenBank/DDBJ databases">
        <authorList>
            <person name="Gilroy R."/>
        </authorList>
    </citation>
    <scope>NUCLEOTIDE SEQUENCE</scope>
    <source>
        <strain evidence="5">10406</strain>
    </source>
</reference>
<keyword evidence="4" id="KW-0694">RNA-binding</keyword>
<dbReference type="CDD" id="cd00473">
    <property type="entry name" value="bS6"/>
    <property type="match status" value="1"/>
</dbReference>
<sequence length="92" mass="10645">MNNYEILYIIRCDIDDDLKSQVVGKYEALARELGNLVSTENWGVKRFAYEIDKQTEGVYVLMNVECDPAAQAEIDRQMGIDDNVVRRMIIKK</sequence>
<dbReference type="HAMAP" id="MF_00360">
    <property type="entry name" value="Ribosomal_bS6"/>
    <property type="match status" value="1"/>
</dbReference>
<dbReference type="GO" id="GO:0006412">
    <property type="term" value="P:translation"/>
    <property type="evidence" value="ECO:0007669"/>
    <property type="project" value="UniProtKB-UniRule"/>
</dbReference>
<evidence type="ECO:0000256" key="4">
    <source>
        <dbReference type="HAMAP-Rule" id="MF_00360"/>
    </source>
</evidence>
<protein>
    <recommendedName>
        <fullName evidence="3 4">Small ribosomal subunit protein bS6</fullName>
    </recommendedName>
</protein>
<dbReference type="InterPro" id="IPR014717">
    <property type="entry name" value="Transl_elong_EF1B/ribsomal_bS6"/>
</dbReference>
<keyword evidence="4" id="KW-0699">rRNA-binding</keyword>
<name>A0A9D1NAV7_9FIRM</name>
<comment type="caution">
    <text evidence="5">The sequence shown here is derived from an EMBL/GenBank/DDBJ whole genome shotgun (WGS) entry which is preliminary data.</text>
</comment>
<evidence type="ECO:0000313" key="5">
    <source>
        <dbReference type="EMBL" id="HIU99162.1"/>
    </source>
</evidence>
<evidence type="ECO:0000256" key="2">
    <source>
        <dbReference type="ARBA" id="ARBA00035104"/>
    </source>
</evidence>
<dbReference type="InterPro" id="IPR000529">
    <property type="entry name" value="Ribosomal_bS6"/>
</dbReference>
<dbReference type="GO" id="GO:0005737">
    <property type="term" value="C:cytoplasm"/>
    <property type="evidence" value="ECO:0007669"/>
    <property type="project" value="UniProtKB-ARBA"/>
</dbReference>
<dbReference type="NCBIfam" id="TIGR00166">
    <property type="entry name" value="S6"/>
    <property type="match status" value="1"/>
</dbReference>
<dbReference type="GO" id="GO:0003735">
    <property type="term" value="F:structural constituent of ribosome"/>
    <property type="evidence" value="ECO:0007669"/>
    <property type="project" value="InterPro"/>
</dbReference>
<dbReference type="Pfam" id="PF01250">
    <property type="entry name" value="Ribosomal_S6"/>
    <property type="match status" value="1"/>
</dbReference>
<dbReference type="SUPFAM" id="SSF54995">
    <property type="entry name" value="Ribosomal protein S6"/>
    <property type="match status" value="1"/>
</dbReference>
<dbReference type="PANTHER" id="PTHR21011:SF1">
    <property type="entry name" value="SMALL RIBOSOMAL SUBUNIT PROTEIN BS6M"/>
    <property type="match status" value="1"/>
</dbReference>
<organism evidence="5 6">
    <name type="scientific">Candidatus Limadaptatus stercoripullorum</name>
    <dbReference type="NCBI Taxonomy" id="2840846"/>
    <lineage>
        <taxon>Bacteria</taxon>
        <taxon>Bacillati</taxon>
        <taxon>Bacillota</taxon>
        <taxon>Clostridia</taxon>
        <taxon>Eubacteriales</taxon>
        <taxon>Candidatus Limadaptatus</taxon>
    </lineage>
</organism>
<dbReference type="AlphaFoldDB" id="A0A9D1NAV7"/>
<dbReference type="Gene3D" id="3.30.70.60">
    <property type="match status" value="1"/>
</dbReference>
<reference evidence="5" key="2">
    <citation type="journal article" date="2021" name="PeerJ">
        <title>Extensive microbial diversity within the chicken gut microbiome revealed by metagenomics and culture.</title>
        <authorList>
            <person name="Gilroy R."/>
            <person name="Ravi A."/>
            <person name="Getino M."/>
            <person name="Pursley I."/>
            <person name="Horton D.L."/>
            <person name="Alikhan N.F."/>
            <person name="Baker D."/>
            <person name="Gharbi K."/>
            <person name="Hall N."/>
            <person name="Watson M."/>
            <person name="Adriaenssens E.M."/>
            <person name="Foster-Nyarko E."/>
            <person name="Jarju S."/>
            <person name="Secka A."/>
            <person name="Antonio M."/>
            <person name="Oren A."/>
            <person name="Chaudhuri R.R."/>
            <person name="La Ragione R."/>
            <person name="Hildebrand F."/>
            <person name="Pallen M.J."/>
        </authorList>
    </citation>
    <scope>NUCLEOTIDE SEQUENCE</scope>
    <source>
        <strain evidence="5">10406</strain>
    </source>
</reference>
<keyword evidence="4" id="KW-0687">Ribonucleoprotein</keyword>
<dbReference type="InterPro" id="IPR020814">
    <property type="entry name" value="Ribosomal_S6_plastid/chlpt"/>
</dbReference>
<comment type="function">
    <text evidence="2 4">Binds together with bS18 to 16S ribosomal RNA.</text>
</comment>
<dbReference type="InterPro" id="IPR035980">
    <property type="entry name" value="Ribosomal_bS6_sf"/>
</dbReference>
<evidence type="ECO:0000256" key="1">
    <source>
        <dbReference type="ARBA" id="ARBA00009512"/>
    </source>
</evidence>
<evidence type="ECO:0000256" key="3">
    <source>
        <dbReference type="ARBA" id="ARBA00035294"/>
    </source>
</evidence>
<dbReference type="Proteomes" id="UP000886857">
    <property type="component" value="Unassembled WGS sequence"/>
</dbReference>
<proteinExistence type="inferred from homology"/>
<comment type="similarity">
    <text evidence="1 4">Belongs to the bacterial ribosomal protein bS6 family.</text>
</comment>
<dbReference type="EMBL" id="DVOE01000074">
    <property type="protein sequence ID" value="HIU99162.1"/>
    <property type="molecule type" value="Genomic_DNA"/>
</dbReference>
<dbReference type="GO" id="GO:0070181">
    <property type="term" value="F:small ribosomal subunit rRNA binding"/>
    <property type="evidence" value="ECO:0007669"/>
    <property type="project" value="TreeGrafter"/>
</dbReference>
<dbReference type="PANTHER" id="PTHR21011">
    <property type="entry name" value="MITOCHONDRIAL 28S RIBOSOMAL PROTEIN S6"/>
    <property type="match status" value="1"/>
</dbReference>
<keyword evidence="4 5" id="KW-0689">Ribosomal protein</keyword>
<accession>A0A9D1NAV7</accession>